<name>A0A0K9PE40_ZOSMR</name>
<dbReference type="PANTHER" id="PTHR22767:SF3">
    <property type="entry name" value="N-ALPHA-ACETYLTRANSFERASE 25, NATB AUXILIARY SUBUNIT"/>
    <property type="match status" value="1"/>
</dbReference>
<dbReference type="OrthoDB" id="1874341at2759"/>
<dbReference type="FunFam" id="1.25.40.1040:FF:000007">
    <property type="entry name" value="N-alpha-acetyltransferase 25, NatB auxiliary subunit"/>
    <property type="match status" value="1"/>
</dbReference>
<dbReference type="Pfam" id="PF09797">
    <property type="entry name" value="NatB_MDM20"/>
    <property type="match status" value="1"/>
</dbReference>
<sequence>MSTKFGFAGGIPERKVKPIWDSVDSRQFKQALKLSNTLLFKYPNFPYALALKALILERMGKLEEALPICLNSKEQLQSNDSVYIDELTLSTLQIVFHRLDQLKLATSCYEYACAKDKHSKNLELLTGLFNCYVNEYSFFKQQKTAMKLYKIMNEERFVLWAVCSIQLQVLFGNGEDKLLQLAEALIKRHITLYGLHKTEAVLTYISILEQQRKYTAALDVLSGDLGSLITIEVDKLRLQGKLLTQLGDFAAAADIFQKILVSCPDDWESFLHYLDCLFEIDTYCNDSSESDQIHLREDFKAHKLSQLTSDTFDSCISTASVFVKRLEADNDSLRCPYLANIEIEKYCCMYGKTDNTKFVEAIYKYFCRFYYLGCFTSDVKVFLRKLNHNEKLELLSRFMNLPELSSVTPLRRLSHSITVFKLQDSLGIIFMLSTTELKGVAVRMVELFNKNLYLSKDLEPQVNIHGEELLSMAANILVQLFWRTNNLGYLLEAIMILEFGLTIRSFTSRYKILLVHLYSLLTAFPLAYEWYMTLQIKNILLETVSHHILPQILNSPMWSNVSDILKNYLDFMDNYKREAADHTNLAFRHSNYSKVIESVELKNKLQQSHQYLIAKVEASLLQLKQKANSFDQVASILENLDSGKQVLQLADVECESLTFNYDFQSRPWWTPAVDVNYLLGPFDVNLVLSQESLENHNLDDKKKAAMASVKKRSLIPRLLYLSIQAASCSPRIASPSTASNNIEISSEFKLLLENYSVILGCSFDEAVSSITNISYSEDCSSLKVFGSDMVYWMNFAIFFFAWNIYLRGAGIVSDEDISCTFNIVDNLLKNCIKKQLSSAQPLLASPGSNLPLLTQVISESFSWYLLIIQSHFRSITIPIGKKKKKNGQMNQELSLLSKIIQCTIPSLKCVILDIKSWAQEQINRPVDQSLDFIVCRLHEEGEEDGPGKVLRILEQSLHISKSEIGDLTEKALESWNSIDVATKFIDGQRIVLFELSNICESKLKLLDSMKFSS</sequence>
<dbReference type="Gene3D" id="1.25.40.1040">
    <property type="match status" value="1"/>
</dbReference>
<dbReference type="GO" id="GO:0005737">
    <property type="term" value="C:cytoplasm"/>
    <property type="evidence" value="ECO:0000318"/>
    <property type="project" value="GO_Central"/>
</dbReference>
<comment type="caution">
    <text evidence="2">The sequence shown here is derived from an EMBL/GenBank/DDBJ whole genome shotgun (WGS) entry which is preliminary data.</text>
</comment>
<protein>
    <submittedName>
        <fullName evidence="2">Tetratricopeptide repeat (TPR)-like superfamily protein</fullName>
    </submittedName>
</protein>
<dbReference type="OMA" id="IHYTELA"/>
<dbReference type="InterPro" id="IPR019183">
    <property type="entry name" value="NAA25_NatB_aux_su"/>
</dbReference>
<dbReference type="SUPFAM" id="SSF48452">
    <property type="entry name" value="TPR-like"/>
    <property type="match status" value="1"/>
</dbReference>
<comment type="similarity">
    <text evidence="1">Belongs to the MDM20/NAA25 family.</text>
</comment>
<dbReference type="STRING" id="29655.A0A0K9PE40"/>
<dbReference type="GO" id="GO:0010698">
    <property type="term" value="F:acetyltransferase activator activity"/>
    <property type="evidence" value="ECO:0000318"/>
    <property type="project" value="GO_Central"/>
</dbReference>
<keyword evidence="3" id="KW-1185">Reference proteome</keyword>
<dbReference type="InterPro" id="IPR011990">
    <property type="entry name" value="TPR-like_helical_dom_sf"/>
</dbReference>
<proteinExistence type="inferred from homology"/>
<dbReference type="GO" id="GO:0007010">
    <property type="term" value="P:cytoskeleton organization"/>
    <property type="evidence" value="ECO:0000318"/>
    <property type="project" value="GO_Central"/>
</dbReference>
<dbReference type="InterPro" id="IPR019734">
    <property type="entry name" value="TPR_rpt"/>
</dbReference>
<evidence type="ECO:0000313" key="2">
    <source>
        <dbReference type="EMBL" id="KMZ67328.1"/>
    </source>
</evidence>
<dbReference type="GO" id="GO:0031416">
    <property type="term" value="C:NatB complex"/>
    <property type="evidence" value="ECO:0000318"/>
    <property type="project" value="GO_Central"/>
</dbReference>
<organism evidence="2 3">
    <name type="scientific">Zostera marina</name>
    <name type="common">Eelgrass</name>
    <dbReference type="NCBI Taxonomy" id="29655"/>
    <lineage>
        <taxon>Eukaryota</taxon>
        <taxon>Viridiplantae</taxon>
        <taxon>Streptophyta</taxon>
        <taxon>Embryophyta</taxon>
        <taxon>Tracheophyta</taxon>
        <taxon>Spermatophyta</taxon>
        <taxon>Magnoliopsida</taxon>
        <taxon>Liliopsida</taxon>
        <taxon>Zosteraceae</taxon>
        <taxon>Zostera</taxon>
    </lineage>
</organism>
<dbReference type="EMBL" id="LFYR01000915">
    <property type="protein sequence ID" value="KMZ67328.1"/>
    <property type="molecule type" value="Genomic_DNA"/>
</dbReference>
<dbReference type="Proteomes" id="UP000036987">
    <property type="component" value="Unassembled WGS sequence"/>
</dbReference>
<accession>A0A0K9PE40</accession>
<dbReference type="AlphaFoldDB" id="A0A0K9PE40"/>
<gene>
    <name evidence="2" type="ORF">ZOSMA_26G00770</name>
</gene>
<evidence type="ECO:0000256" key="1">
    <source>
        <dbReference type="ARBA" id="ARBA00006298"/>
    </source>
</evidence>
<evidence type="ECO:0000313" key="3">
    <source>
        <dbReference type="Proteomes" id="UP000036987"/>
    </source>
</evidence>
<reference evidence="3" key="1">
    <citation type="journal article" date="2016" name="Nature">
        <title>The genome of the seagrass Zostera marina reveals angiosperm adaptation to the sea.</title>
        <authorList>
            <person name="Olsen J.L."/>
            <person name="Rouze P."/>
            <person name="Verhelst B."/>
            <person name="Lin Y.-C."/>
            <person name="Bayer T."/>
            <person name="Collen J."/>
            <person name="Dattolo E."/>
            <person name="De Paoli E."/>
            <person name="Dittami S."/>
            <person name="Maumus F."/>
            <person name="Michel G."/>
            <person name="Kersting A."/>
            <person name="Lauritano C."/>
            <person name="Lohaus R."/>
            <person name="Toepel M."/>
            <person name="Tonon T."/>
            <person name="Vanneste K."/>
            <person name="Amirebrahimi M."/>
            <person name="Brakel J."/>
            <person name="Bostroem C."/>
            <person name="Chovatia M."/>
            <person name="Grimwood J."/>
            <person name="Jenkins J.W."/>
            <person name="Jueterbock A."/>
            <person name="Mraz A."/>
            <person name="Stam W.T."/>
            <person name="Tice H."/>
            <person name="Bornberg-Bauer E."/>
            <person name="Green P.J."/>
            <person name="Pearson G.A."/>
            <person name="Procaccini G."/>
            <person name="Duarte C.M."/>
            <person name="Schmutz J."/>
            <person name="Reusch T.B.H."/>
            <person name="Van de Peer Y."/>
        </authorList>
    </citation>
    <scope>NUCLEOTIDE SEQUENCE [LARGE SCALE GENOMIC DNA]</scope>
    <source>
        <strain evidence="3">cv. Finnish</strain>
    </source>
</reference>
<dbReference type="SMART" id="SM00028">
    <property type="entry name" value="TPR"/>
    <property type="match status" value="2"/>
</dbReference>
<dbReference type="PANTHER" id="PTHR22767">
    <property type="entry name" value="N-TERMINAL ACETYLTRANSFERASE-RELATED"/>
    <property type="match status" value="1"/>
</dbReference>